<evidence type="ECO:0000313" key="3">
    <source>
        <dbReference type="Proteomes" id="UP000054166"/>
    </source>
</evidence>
<feature type="compositionally biased region" description="Low complexity" evidence="1">
    <location>
        <begin position="242"/>
        <end position="269"/>
    </location>
</feature>
<dbReference type="HOGENOM" id="CLU_997892_0_0_1"/>
<sequence>MKIEIAIENGRSLKLRQTRQVDASLSSTTRTQPTTNDGHTIYRLTAPRNRATALGFVFFGPPAPRSALRAPRSALRAPRSALRVSRTHHPTTTTTSDAPRCHPYAPSPVAVSHGAPATEPRQLGCGFFWLNSSLAPVSRAHGPTTTTISYEPPHHHYAPSPVAVSHGAPQIEPQRLGFGCWPKTPCLAPVSRAHSPTAAATSYTPPHHPSAPFPFANSYGAPEIEPRRLGFGFLPQTPPPASRLQTQRPTTTTPSSAPSHHLPSLLSTPISDGAFEIEP</sequence>
<feature type="region of interest" description="Disordered" evidence="1">
    <location>
        <begin position="228"/>
        <end position="279"/>
    </location>
</feature>
<feature type="compositionally biased region" description="Low complexity" evidence="1">
    <location>
        <begin position="67"/>
        <end position="83"/>
    </location>
</feature>
<evidence type="ECO:0000313" key="2">
    <source>
        <dbReference type="EMBL" id="KIM71035.1"/>
    </source>
</evidence>
<dbReference type="STRING" id="765440.A0A0C3EED2"/>
<organism evidence="2 3">
    <name type="scientific">Piloderma croceum (strain F 1598)</name>
    <dbReference type="NCBI Taxonomy" id="765440"/>
    <lineage>
        <taxon>Eukaryota</taxon>
        <taxon>Fungi</taxon>
        <taxon>Dikarya</taxon>
        <taxon>Basidiomycota</taxon>
        <taxon>Agaricomycotina</taxon>
        <taxon>Agaricomycetes</taxon>
        <taxon>Agaricomycetidae</taxon>
        <taxon>Atheliales</taxon>
        <taxon>Atheliaceae</taxon>
        <taxon>Piloderma</taxon>
    </lineage>
</organism>
<name>A0A0C3EED2_PILCF</name>
<keyword evidence="3" id="KW-1185">Reference proteome</keyword>
<dbReference type="InParanoid" id="A0A0C3EED2"/>
<reference evidence="2 3" key="1">
    <citation type="submission" date="2014-04" db="EMBL/GenBank/DDBJ databases">
        <authorList>
            <consortium name="DOE Joint Genome Institute"/>
            <person name="Kuo A."/>
            <person name="Tarkka M."/>
            <person name="Buscot F."/>
            <person name="Kohler A."/>
            <person name="Nagy L.G."/>
            <person name="Floudas D."/>
            <person name="Copeland A."/>
            <person name="Barry K.W."/>
            <person name="Cichocki N."/>
            <person name="Veneault-Fourrey C."/>
            <person name="LaButti K."/>
            <person name="Lindquist E.A."/>
            <person name="Lipzen A."/>
            <person name="Lundell T."/>
            <person name="Morin E."/>
            <person name="Murat C."/>
            <person name="Sun H."/>
            <person name="Tunlid A."/>
            <person name="Henrissat B."/>
            <person name="Grigoriev I.V."/>
            <person name="Hibbett D.S."/>
            <person name="Martin F."/>
            <person name="Nordberg H.P."/>
            <person name="Cantor M.N."/>
            <person name="Hua S.X."/>
        </authorList>
    </citation>
    <scope>NUCLEOTIDE SEQUENCE [LARGE SCALE GENOMIC DNA]</scope>
    <source>
        <strain evidence="2 3">F 1598</strain>
    </source>
</reference>
<dbReference type="EMBL" id="KN833562">
    <property type="protein sequence ID" value="KIM71035.1"/>
    <property type="molecule type" value="Genomic_DNA"/>
</dbReference>
<evidence type="ECO:0000256" key="1">
    <source>
        <dbReference type="SAM" id="MobiDB-lite"/>
    </source>
</evidence>
<accession>A0A0C3EED2</accession>
<feature type="region of interest" description="Disordered" evidence="1">
    <location>
        <begin position="18"/>
        <end position="39"/>
    </location>
</feature>
<feature type="region of interest" description="Disordered" evidence="1">
    <location>
        <begin position="67"/>
        <end position="101"/>
    </location>
</feature>
<dbReference type="AlphaFoldDB" id="A0A0C3EED2"/>
<dbReference type="Proteomes" id="UP000054166">
    <property type="component" value="Unassembled WGS sequence"/>
</dbReference>
<protein>
    <submittedName>
        <fullName evidence="2">Uncharacterized protein</fullName>
    </submittedName>
</protein>
<reference evidence="3" key="2">
    <citation type="submission" date="2015-01" db="EMBL/GenBank/DDBJ databases">
        <title>Evolutionary Origins and Diversification of the Mycorrhizal Mutualists.</title>
        <authorList>
            <consortium name="DOE Joint Genome Institute"/>
            <consortium name="Mycorrhizal Genomics Consortium"/>
            <person name="Kohler A."/>
            <person name="Kuo A."/>
            <person name="Nagy L.G."/>
            <person name="Floudas D."/>
            <person name="Copeland A."/>
            <person name="Barry K.W."/>
            <person name="Cichocki N."/>
            <person name="Veneault-Fourrey C."/>
            <person name="LaButti K."/>
            <person name="Lindquist E.A."/>
            <person name="Lipzen A."/>
            <person name="Lundell T."/>
            <person name="Morin E."/>
            <person name="Murat C."/>
            <person name="Riley R."/>
            <person name="Ohm R."/>
            <person name="Sun H."/>
            <person name="Tunlid A."/>
            <person name="Henrissat B."/>
            <person name="Grigoriev I.V."/>
            <person name="Hibbett D.S."/>
            <person name="Martin F."/>
        </authorList>
    </citation>
    <scope>NUCLEOTIDE SEQUENCE [LARGE SCALE GENOMIC DNA]</scope>
    <source>
        <strain evidence="3">F 1598</strain>
    </source>
</reference>
<gene>
    <name evidence="2" type="ORF">PILCRDRAFT_17462</name>
</gene>
<proteinExistence type="predicted"/>
<feature type="compositionally biased region" description="Polar residues" evidence="1">
    <location>
        <begin position="18"/>
        <end position="38"/>
    </location>
</feature>